<dbReference type="Pfam" id="PF00078">
    <property type="entry name" value="RVT_1"/>
    <property type="match status" value="1"/>
</dbReference>
<dbReference type="InterPro" id="IPR000477">
    <property type="entry name" value="RT_dom"/>
</dbReference>
<protein>
    <submittedName>
        <fullName evidence="2">RNA-directed DNA polymerase, eukaryota, reverse transcriptase zinc-binding domain protein</fullName>
    </submittedName>
</protein>
<dbReference type="PROSITE" id="PS50878">
    <property type="entry name" value="RT_POL"/>
    <property type="match status" value="1"/>
</dbReference>
<feature type="domain" description="Reverse transcriptase" evidence="1">
    <location>
        <begin position="1"/>
        <end position="116"/>
    </location>
</feature>
<dbReference type="Proteomes" id="UP001151760">
    <property type="component" value="Unassembled WGS sequence"/>
</dbReference>
<keyword evidence="3" id="KW-1185">Reference proteome</keyword>
<keyword evidence="2" id="KW-0695">RNA-directed DNA polymerase</keyword>
<keyword evidence="2" id="KW-0808">Transferase</keyword>
<proteinExistence type="predicted"/>
<dbReference type="PANTHER" id="PTHR33116:SF76">
    <property type="entry name" value="DUF4283 DOMAIN-CONTAINING PROTEIN"/>
    <property type="match status" value="1"/>
</dbReference>
<dbReference type="GO" id="GO:0003964">
    <property type="term" value="F:RNA-directed DNA polymerase activity"/>
    <property type="evidence" value="ECO:0007669"/>
    <property type="project" value="UniProtKB-KW"/>
</dbReference>
<sequence length="466" mass="54160">MSPYLFTLIMEVLTLMVQRKVRNSHQFKYHWGRKELKLTQLCFADDLLMLSNGYYKSVEVLKDGLMEFSKTSGLVPNMSKSTIFFGSVKDIKKKRILEVLPFSVGKLPTKYLGVPLITKIIEVTECNQLVERVKQKAAILCSLMILGSLKKFKKRIPKELKPQSKDTRRTSGNTTRNDPFPPFLIIEAQTQVIEQVAVRSDMDPKMAELLGPWNEALLCKHLWNVCSQKESLWVTWVNVVKLKVCEIIPFKKIYEARLSEKANVAEMINNNEWIWPNEWNIQYSDLNKIIIPKLNDGVTDCTMRKDKNGIDGRDWQDRMMVWDKGKQLLCPLCKTVNDSHEHLFFKCTYSEEVWDEIKTKLKRRNWDNDWKNVVAEIASGGCKNNIKSILERIAISMMVITMVRTLYRRFSLGCTVMPFLAEAMPLWMWVEWCSLAGVVEMWLVIRENLSLPELFCLLPDMLLDIG</sequence>
<dbReference type="PANTHER" id="PTHR33116">
    <property type="entry name" value="REVERSE TRANSCRIPTASE ZINC-BINDING DOMAIN-CONTAINING PROTEIN-RELATED-RELATED"/>
    <property type="match status" value="1"/>
</dbReference>
<name>A0ABQ5ANP1_9ASTR</name>
<dbReference type="EMBL" id="BQNB010012400">
    <property type="protein sequence ID" value="GJT03117.1"/>
    <property type="molecule type" value="Genomic_DNA"/>
</dbReference>
<keyword evidence="2" id="KW-0548">Nucleotidyltransferase</keyword>
<evidence type="ECO:0000313" key="2">
    <source>
        <dbReference type="EMBL" id="GJT03117.1"/>
    </source>
</evidence>
<evidence type="ECO:0000259" key="1">
    <source>
        <dbReference type="PROSITE" id="PS50878"/>
    </source>
</evidence>
<comment type="caution">
    <text evidence="2">The sequence shown here is derived from an EMBL/GenBank/DDBJ whole genome shotgun (WGS) entry which is preliminary data.</text>
</comment>
<reference evidence="2" key="1">
    <citation type="journal article" date="2022" name="Int. J. Mol. Sci.">
        <title>Draft Genome of Tanacetum Coccineum: Genomic Comparison of Closely Related Tanacetum-Family Plants.</title>
        <authorList>
            <person name="Yamashiro T."/>
            <person name="Shiraishi A."/>
            <person name="Nakayama K."/>
            <person name="Satake H."/>
        </authorList>
    </citation>
    <scope>NUCLEOTIDE SEQUENCE</scope>
</reference>
<reference evidence="2" key="2">
    <citation type="submission" date="2022-01" db="EMBL/GenBank/DDBJ databases">
        <authorList>
            <person name="Yamashiro T."/>
            <person name="Shiraishi A."/>
            <person name="Satake H."/>
            <person name="Nakayama K."/>
        </authorList>
    </citation>
    <scope>NUCLEOTIDE SEQUENCE</scope>
</reference>
<accession>A0ABQ5ANP1</accession>
<gene>
    <name evidence="2" type="ORF">Tco_0824286</name>
</gene>
<organism evidence="2 3">
    <name type="scientific">Tanacetum coccineum</name>
    <dbReference type="NCBI Taxonomy" id="301880"/>
    <lineage>
        <taxon>Eukaryota</taxon>
        <taxon>Viridiplantae</taxon>
        <taxon>Streptophyta</taxon>
        <taxon>Embryophyta</taxon>
        <taxon>Tracheophyta</taxon>
        <taxon>Spermatophyta</taxon>
        <taxon>Magnoliopsida</taxon>
        <taxon>eudicotyledons</taxon>
        <taxon>Gunneridae</taxon>
        <taxon>Pentapetalae</taxon>
        <taxon>asterids</taxon>
        <taxon>campanulids</taxon>
        <taxon>Asterales</taxon>
        <taxon>Asteraceae</taxon>
        <taxon>Asteroideae</taxon>
        <taxon>Anthemideae</taxon>
        <taxon>Anthemidinae</taxon>
        <taxon>Tanacetum</taxon>
    </lineage>
</organism>
<evidence type="ECO:0000313" key="3">
    <source>
        <dbReference type="Proteomes" id="UP001151760"/>
    </source>
</evidence>